<reference evidence="9" key="12">
    <citation type="journal article" date="2015" name="G3 (Bethesda)">
        <title>Gene Model Annotations for Drosophila melanogaster: The Rule-Benders.</title>
        <authorList>
            <consortium name="FlyBase Consortium"/>
            <person name="Crosby M.A."/>
            <person name="Gramates L.S."/>
            <person name="Dos Santos G."/>
            <person name="Matthews B.B."/>
            <person name="St Pierre S.E."/>
            <person name="Zhou P."/>
            <person name="Schroeder A.J."/>
            <person name="Falls K."/>
            <person name="Emmert D.B."/>
            <person name="Russo S.M."/>
            <person name="Gelbart W.M."/>
            <person name="null"/>
        </authorList>
    </citation>
    <scope>NUCLEOTIDE SEQUENCE</scope>
</reference>
<dbReference type="FunCoup" id="Q9W4R7">
    <property type="interactions" value="69"/>
</dbReference>
<evidence type="ECO:0000256" key="7">
    <source>
        <dbReference type="SAM" id="MobiDB-lite"/>
    </source>
</evidence>
<feature type="region of interest" description="Disordered" evidence="7">
    <location>
        <begin position="1"/>
        <end position="20"/>
    </location>
</feature>
<evidence type="ECO:0000313" key="12">
    <source>
        <dbReference type="Proteomes" id="UP000000803"/>
    </source>
</evidence>
<dbReference type="PANTHER" id="PTHR14202">
    <property type="entry name" value="60 KDA RIBONUCLEOPROTEIN SSA/RO"/>
    <property type="match status" value="1"/>
</dbReference>
<keyword evidence="4" id="KW-0479">Metal-binding</keyword>
<evidence type="ECO:0000313" key="11">
    <source>
        <dbReference type="FlyBase" id="FBgn0029666"/>
    </source>
</evidence>
<sequence>MKKGKGSSSLGSKESSGRPSTAVLVFKKCARFADSSESAEIQQDGKEQLPERQDSLDAKESAGMEKEAISNQPLKDEPSKDEPNQSEGTAISTIPAIDKLRRFCFIGSTDEPVYTTPALDLVVENNFASLKELCSQVSEDELVECLLSVLGSEPNEEQPPRPDEPLLILAVFFTTCEDEKKRNAVRNRFTDLITSESDLLLFVQLVKRVQKLLERKTPFNRTVRKAVLNWYGTKSLDRLLHFWSIGDGNRWPAHRDLLYRLHFRHANFLPEIIAALRLLSSSPKELSQWPDFLTPLTSFRETIEGVVKLRLLTDPEQAISIVKKLSLSWEHVPFHLLHDPRLAHFLIPHMSYEQLLQKWPRLSRLNSRVRPFAEQLLDKKKLKASNVPPVRLLLEDMRLRKPKKVVNQLVLPSSLKNKNTFKFQCATTSFQKASFLHSVYEISFGLNKALGRRLHITLNLEQAYLGKYLSGPCRSLKYLDALVALGFGYFRSDRKVTVEFWHDRSGKLKALPWTNEMSVSEAKTCCENQKVGKVRQSLNEILFRALLDMQNTFDVFLVLVPGAARGNPENNSKCLAALMDKYREKRNSNAKFIMVSLRQRQRSMIYSSGRNENLLELCSLDKHTPRLINAFVRNKFY</sequence>
<reference evidence="10" key="2">
    <citation type="submission" date="2001-10" db="EMBL/GenBank/DDBJ databases">
        <authorList>
            <person name="Stapleton M."/>
            <person name="Brokstein P."/>
            <person name="Hong L."/>
            <person name="Agbayani A."/>
            <person name="Carlson J."/>
            <person name="Champe M."/>
            <person name="Chavez C."/>
            <person name="Dorsett V."/>
            <person name="Farfan D."/>
            <person name="Frise E."/>
            <person name="George R."/>
            <person name="Gonzalez M."/>
            <person name="Guarin H."/>
            <person name="Li P."/>
            <person name="Liao G."/>
            <person name="Miranda A."/>
            <person name="Mungall C.J."/>
            <person name="Nunoo J."/>
            <person name="Pacleb J."/>
            <person name="Paragas V."/>
            <person name="Park S."/>
            <person name="Phouanenavong S."/>
            <person name="Wan K."/>
            <person name="Yu C."/>
            <person name="Lewis S.E."/>
            <person name="Rubin G.M."/>
            <person name="Celniker S."/>
        </authorList>
    </citation>
    <scope>NUCLEOTIDE SEQUENCE</scope>
    <source>
        <strain evidence="10">Berkeley</strain>
    </source>
</reference>
<dbReference type="eggNOG" id="KOG4465">
    <property type="taxonomic scope" value="Eukaryota"/>
</dbReference>
<reference evidence="9" key="15">
    <citation type="submission" date="2024-06" db="EMBL/GenBank/DDBJ databases">
        <title>Drosophila melanogaster release 4 sequence.</title>
        <authorList>
            <consortium name="Berkeley Drosophila Genome Project"/>
            <person name="Celniker S."/>
            <person name="Carlson J."/>
            <person name="Wan K."/>
            <person name="Pfeiffer B."/>
            <person name="Frise E."/>
            <person name="George R."/>
            <person name="Hoskins R."/>
            <person name="Stapleton M."/>
            <person name="Pacleb J."/>
            <person name="Park S."/>
            <person name="Svirskas R."/>
            <person name="Smith E."/>
            <person name="Yu C."/>
            <person name="Rubin G."/>
        </authorList>
    </citation>
    <scope>NUCLEOTIDE SEQUENCE</scope>
</reference>
<organism evidence="9 12">
    <name type="scientific">Drosophila melanogaster</name>
    <name type="common">Fruit fly</name>
    <dbReference type="NCBI Taxonomy" id="7227"/>
    <lineage>
        <taxon>Eukaryota</taxon>
        <taxon>Metazoa</taxon>
        <taxon>Ecdysozoa</taxon>
        <taxon>Arthropoda</taxon>
        <taxon>Hexapoda</taxon>
        <taxon>Insecta</taxon>
        <taxon>Pterygota</taxon>
        <taxon>Neoptera</taxon>
        <taxon>Endopterygota</taxon>
        <taxon>Diptera</taxon>
        <taxon>Brachycera</taxon>
        <taxon>Muscomorpha</taxon>
        <taxon>Ephydroidea</taxon>
        <taxon>Drosophilidae</taxon>
        <taxon>Drosophila</taxon>
        <taxon>Sophophora</taxon>
    </lineage>
</organism>
<reference evidence="9 12" key="7">
    <citation type="journal article" date="2005" name="PLoS Comput. Biol.">
        <title>Combined evidence annotation of transposable elements in genome sequences.</title>
        <authorList>
            <person name="Quesneville H."/>
            <person name="Bergman C.M."/>
            <person name="Andrieu O."/>
            <person name="Autard D."/>
            <person name="Nouaud D."/>
            <person name="Ashburner M."/>
            <person name="Anxolabehere D."/>
        </authorList>
    </citation>
    <scope>NUCLEOTIDE SEQUENCE [LARGE SCALE GENOMIC DNA]</scope>
    <source>
        <strain evidence="12">Berkeley</strain>
    </source>
</reference>
<reference evidence="12" key="3">
    <citation type="journal article" date="2002" name="Genome Biol.">
        <title>Finishing a whole-genome shotgun: release 3 of the Drosophila melanogaster euchromatic genome sequence.</title>
        <authorList>
            <person name="Celniker S.E."/>
            <person name="Wheeler D.A."/>
            <person name="Kronmiller B."/>
            <person name="Carlson J.W."/>
            <person name="Halpern A."/>
            <person name="Patel S."/>
            <person name="Adams M."/>
            <person name="Champe M."/>
            <person name="Dugan S.P."/>
            <person name="Frise E."/>
            <person name="Hodgson A."/>
            <person name="George R.A."/>
            <person name="Hoskins R.A."/>
            <person name="Laverty T."/>
            <person name="Muzny D.M."/>
            <person name="Nelson C.R."/>
            <person name="Pacleb J.M."/>
            <person name="Park S."/>
            <person name="Pfeiffer B.D."/>
            <person name="Richards S."/>
            <person name="Sodergren E.J."/>
            <person name="Svirskas R."/>
            <person name="Tabor P.E."/>
            <person name="Wan K."/>
            <person name="Stapleton M."/>
            <person name="Sutton G.G."/>
            <person name="Venter C."/>
            <person name="Weinstock G."/>
            <person name="Scherer S.E."/>
            <person name="Myers E.W."/>
            <person name="Gibbs R.A."/>
            <person name="Rubin G.M."/>
        </authorList>
    </citation>
    <scope>NUCLEOTIDE SEQUENCE [LARGE SCALE GENOMIC DNA]</scope>
    <source>
        <strain evidence="12">Berkeley</strain>
    </source>
</reference>
<dbReference type="GO" id="GO:0003723">
    <property type="term" value="F:RNA binding"/>
    <property type="evidence" value="ECO:0000250"/>
    <property type="project" value="FlyBase"/>
</dbReference>
<dbReference type="IntAct" id="Q9W4R7">
    <property type="interactions" value="10"/>
</dbReference>
<dbReference type="EMBL" id="AE014298">
    <property type="protein sequence ID" value="AAF45876.2"/>
    <property type="molecule type" value="Genomic_DNA"/>
</dbReference>
<feature type="compositionally biased region" description="Low complexity" evidence="7">
    <location>
        <begin position="1"/>
        <end position="14"/>
    </location>
</feature>
<evidence type="ECO:0000313" key="9">
    <source>
        <dbReference type="EMBL" id="AAF45876.2"/>
    </source>
</evidence>
<dbReference type="Pfam" id="PF25045">
    <property type="entry name" value="vWA_Ro60"/>
    <property type="match status" value="1"/>
</dbReference>
<reference evidence="9 12" key="9">
    <citation type="journal article" date="2007" name="Science">
        <title>The Release 5.1 annotation of Drosophila melanogaster heterochromatin.</title>
        <authorList>
            <person name="Smith C.D."/>
            <person name="Shu S."/>
            <person name="Mungall C.J."/>
            <person name="Karpen G.H."/>
        </authorList>
    </citation>
    <scope>NUCLEOTIDE SEQUENCE [LARGE SCALE GENOMIC DNA]</scope>
    <source>
        <strain evidence="12">Berkeley</strain>
    </source>
</reference>
<evidence type="ECO:0000256" key="3">
    <source>
        <dbReference type="ARBA" id="ARBA00022490"/>
    </source>
</evidence>
<reference evidence="12" key="5">
    <citation type="journal article" date="2002" name="Genome Biol.">
        <title>The transposable elements of the Drosophila melanogaster euchromatin: a genomics perspective.</title>
        <authorList>
            <person name="Kaminker J.S."/>
            <person name="Bergman C.M."/>
            <person name="Kronmiller B."/>
            <person name="Carlson J."/>
            <person name="Svirskas R."/>
            <person name="Patel S."/>
            <person name="Frise E."/>
            <person name="Wheeler D.A."/>
            <person name="Lewis S.E."/>
            <person name="Rubin G.M."/>
            <person name="Ashburner M."/>
            <person name="Celniker S.E."/>
        </authorList>
    </citation>
    <scope>NUCLEOTIDE SEQUENCE [LARGE SCALE GENOMIC DNA]</scope>
    <source>
        <strain evidence="12">Berkeley</strain>
    </source>
</reference>
<reference evidence="9" key="14">
    <citation type="submission" date="2023-12" db="EMBL/GenBank/DDBJ databases">
        <authorList>
            <consortium name="FlyBase"/>
        </authorList>
    </citation>
    <scope>NUCLEOTIDE SEQUENCE</scope>
</reference>
<dbReference type="InterPro" id="IPR037214">
    <property type="entry name" value="TROVE_dom_sf"/>
</dbReference>
<keyword evidence="12" id="KW-1185">Reference proteome</keyword>
<evidence type="ECO:0000259" key="8">
    <source>
        <dbReference type="PROSITE" id="PS50988"/>
    </source>
</evidence>
<keyword evidence="5" id="KW-0694">RNA-binding</keyword>
<dbReference type="DNASU" id="31320"/>
<dbReference type="RefSeq" id="NP_570064.1">
    <property type="nucleotide sequence ID" value="NM_130708.4"/>
</dbReference>
<reference evidence="9" key="13">
    <citation type="journal article" date="2015" name="Genome Res.">
        <title>The Release 6 reference sequence of the Drosophila melanogaster genome.</title>
        <authorList>
            <person name="Hoskins R.A."/>
            <person name="Carlson J.W."/>
            <person name="Wan K.H."/>
            <person name="Park S."/>
            <person name="Mendez I."/>
            <person name="Galle S.E."/>
            <person name="Booth B.W."/>
            <person name="Pfeiffer B.D."/>
            <person name="George R.A."/>
            <person name="Svirskas R."/>
            <person name="Krzywinski M."/>
            <person name="Schein J."/>
            <person name="Accardo M.C."/>
            <person name="Damia E."/>
            <person name="Messina G."/>
            <person name="Mendez-Lago M."/>
            <person name="de Pablos B."/>
            <person name="Demakova O.V."/>
            <person name="Andreyeva E.N."/>
            <person name="Boldyreva L.V."/>
            <person name="Marra M."/>
            <person name="Carvalho A.B."/>
            <person name="Dimitri P."/>
            <person name="Villasante A."/>
            <person name="Zhimulev I.F."/>
            <person name="Rubin G.M."/>
            <person name="Karpen G.H."/>
            <person name="Celniker S.E."/>
        </authorList>
    </citation>
    <scope>NUCLEOTIDE SEQUENCE</scope>
</reference>
<comment type="similarity">
    <text evidence="2">Belongs to the Ro 60 kDa family.</text>
</comment>
<dbReference type="AGR" id="FB:FBgn0029666"/>
<dbReference type="InterPro" id="IPR008858">
    <property type="entry name" value="TROVE_dom"/>
</dbReference>
<dbReference type="Proteomes" id="UP000000803">
    <property type="component" value="Chromosome X"/>
</dbReference>
<dbReference type="EMBL" id="AY058457">
    <property type="protein sequence ID" value="AAL13686.1"/>
    <property type="molecule type" value="mRNA"/>
</dbReference>
<proteinExistence type="evidence at transcript level"/>
<evidence type="ECO:0000256" key="4">
    <source>
        <dbReference type="ARBA" id="ARBA00022723"/>
    </source>
</evidence>
<dbReference type="SUPFAM" id="SSF140864">
    <property type="entry name" value="TROVE domain-like"/>
    <property type="match status" value="1"/>
</dbReference>
<reference evidence="12" key="4">
    <citation type="journal article" date="2002" name="Genome Biol.">
        <title>Annotation of the Drosophila melanogaster euchromatic genome: a systematic review.</title>
        <authorList>
            <person name="Misra S."/>
            <person name="Crosby M.A."/>
            <person name="Mungall C.J."/>
            <person name="Matthews B.B."/>
            <person name="Campbell K.S."/>
            <person name="Hradecky P."/>
            <person name="Huang Y."/>
            <person name="Kaminker J.S."/>
            <person name="Millburn G.H."/>
            <person name="Prochnik S.E."/>
            <person name="Smith C.D."/>
            <person name="Tupy J.L."/>
            <person name="Whitfied E.J."/>
            <person name="Bayraktaroglu L."/>
            <person name="Berman B.P."/>
            <person name="Bettencourt B.R."/>
            <person name="Celniker S.E."/>
            <person name="de Grey A.D."/>
            <person name="Drysdale R.A."/>
            <person name="Harris N.L."/>
            <person name="Richter J."/>
            <person name="Russo S."/>
            <person name="Schroeder A.J."/>
            <person name="Shu S.Q."/>
            <person name="Stapleton M."/>
            <person name="Yamada C."/>
            <person name="Ashburner M."/>
            <person name="Gelbart W.M."/>
            <person name="Rubin G.M."/>
            <person name="Lewis S.E."/>
        </authorList>
    </citation>
    <scope>GENOME REANNOTATION</scope>
    <source>
        <strain evidence="12">Berkeley</strain>
    </source>
</reference>
<dbReference type="Gene3D" id="3.40.50.410">
    <property type="entry name" value="von Willebrand factor, type A domain"/>
    <property type="match status" value="1"/>
</dbReference>
<evidence type="ECO:0000256" key="6">
    <source>
        <dbReference type="ARBA" id="ARBA00023274"/>
    </source>
</evidence>
<accession>Q95TX6</accession>
<dbReference type="UCSC" id="CG10803-RA">
    <property type="organism name" value="d. melanogaster"/>
</dbReference>
<dbReference type="VEuPathDB" id="VectorBase:FBgn0029666"/>
<keyword evidence="6" id="KW-0687">Ribonucleoprotein</keyword>
<dbReference type="GO" id="GO:1990904">
    <property type="term" value="C:ribonucleoprotein complex"/>
    <property type="evidence" value="ECO:0000250"/>
    <property type="project" value="FlyBase"/>
</dbReference>
<evidence type="ECO:0000256" key="5">
    <source>
        <dbReference type="ARBA" id="ARBA00022884"/>
    </source>
</evidence>
<dbReference type="PANTHER" id="PTHR14202:SF0">
    <property type="entry name" value="RNA-BINDING PROTEIN RO60"/>
    <property type="match status" value="1"/>
</dbReference>
<comment type="subcellular location">
    <subcellularLocation>
        <location evidence="1">Cytoplasm</location>
    </subcellularLocation>
</comment>
<dbReference type="STRING" id="7227.FBpp0070544"/>
<dbReference type="OMA" id="WEHVPLQ"/>
<dbReference type="PROSITE" id="PS50988">
    <property type="entry name" value="TROVE"/>
    <property type="match status" value="1"/>
</dbReference>
<reference evidence="9 12" key="1">
    <citation type="journal article" date="2000" name="Science">
        <title>The genome sequence of Drosophila melanogaster.</title>
        <authorList>
            <person name="Adams M.D."/>
            <person name="Celniker S.E."/>
            <person name="Holt R.A."/>
            <person name="Evans C.A."/>
            <person name="Gocayne J.D."/>
            <person name="Amanatides P.G."/>
            <person name="Scherer S.E."/>
            <person name="Li P.W."/>
            <person name="Hoskins R.A."/>
            <person name="Galle R.F."/>
            <person name="George R.A."/>
            <person name="Lewis S.E."/>
            <person name="Richards S."/>
            <person name="Ashburner M."/>
            <person name="Henderson S.N."/>
            <person name="Sutton G.G."/>
            <person name="Wortman J.R."/>
            <person name="Yandell M.D."/>
            <person name="Zhang Q."/>
            <person name="Chen L.X."/>
            <person name="Brandon R.C."/>
            <person name="Rogers Y.H."/>
            <person name="Blazej R.G."/>
            <person name="Champe M."/>
            <person name="Pfeiffer B.D."/>
            <person name="Wan K.H."/>
            <person name="Doyle C."/>
            <person name="Baxter E.G."/>
            <person name="Helt G."/>
            <person name="Nelson C.R."/>
            <person name="Gabor G.L."/>
            <person name="Abril J.F."/>
            <person name="Agbayani A."/>
            <person name="An H.J."/>
            <person name="Andrews-Pfannkoch C."/>
            <person name="Baldwin D."/>
            <person name="Ballew R.M."/>
            <person name="Basu A."/>
            <person name="Baxendale J."/>
            <person name="Bayraktaroglu L."/>
            <person name="Beasley E.M."/>
            <person name="Beeson K.Y."/>
            <person name="Benos P.V."/>
            <person name="Berman B.P."/>
            <person name="Bhandari D."/>
            <person name="Bolshakov S."/>
            <person name="Borkova D."/>
            <person name="Botchan M.R."/>
            <person name="Bouck J."/>
            <person name="Brokstein P."/>
            <person name="Brottier P."/>
            <person name="Burtis K.C."/>
            <person name="Busam D.A."/>
            <person name="Butler H."/>
            <person name="Cadieu E."/>
            <person name="Center A."/>
            <person name="Chandra I."/>
            <person name="Cherry J.M."/>
            <person name="Cawley S."/>
            <person name="Dahlke C."/>
            <person name="Davenport L.B."/>
            <person name="Davies P."/>
            <person name="de Pablos B."/>
            <person name="Delcher A."/>
            <person name="Deng Z."/>
            <person name="Mays A.D."/>
            <person name="Dew I."/>
            <person name="Dietz S.M."/>
            <person name="Dodson K."/>
            <person name="Doup L.E."/>
            <person name="Downes M."/>
            <person name="Dugan-Rocha S."/>
            <person name="Dunkov B.C."/>
            <person name="Dunn P."/>
            <person name="Durbin K.J."/>
            <person name="Evangelista C.C."/>
            <person name="Ferraz C."/>
            <person name="Ferriera S."/>
            <person name="Fleischmann W."/>
            <person name="Fosler C."/>
            <person name="Gabrielian A.E."/>
            <person name="Garg N.S."/>
            <person name="Gelbart W.M."/>
            <person name="Glasser K."/>
            <person name="Glodek A."/>
            <person name="Gong F."/>
            <person name="Gorrell J.H."/>
            <person name="Gu Z."/>
            <person name="Guan P."/>
            <person name="Harris M."/>
            <person name="Harris N.L."/>
            <person name="Harvey D."/>
            <person name="Heiman T.J."/>
            <person name="Hernandez J.R."/>
            <person name="Houck J."/>
            <person name="Hostin D."/>
            <person name="Houston K.A."/>
            <person name="Howland T.J."/>
            <person name="Wei M.H."/>
            <person name="Ibegwam C."/>
            <person name="Jalali M."/>
            <person name="Kalush F."/>
            <person name="Karpen G.H."/>
            <person name="Ke Z."/>
            <person name="Kennison J.A."/>
            <person name="Ketchum K.A."/>
            <person name="Kimmel B.E."/>
            <person name="Kodira C.D."/>
            <person name="Kraft C."/>
            <person name="Kravitz S."/>
            <person name="Kulp D."/>
            <person name="Lai Z."/>
            <person name="Lasko P."/>
            <person name="Lei Y."/>
            <person name="Levitsky A.A."/>
            <person name="Li J."/>
            <person name="Li Z."/>
            <person name="Liang Y."/>
            <person name="Lin X."/>
            <person name="Liu X."/>
            <person name="Mattei B."/>
            <person name="McIntosh T.C."/>
            <person name="McLeod M.P."/>
            <person name="McPherson D."/>
            <person name="Merkulov G."/>
            <person name="Milshina N.V."/>
            <person name="Mobarry C."/>
            <person name="Morris J."/>
            <person name="Moshrefi A."/>
            <person name="Mount S.M."/>
            <person name="Moy M."/>
            <person name="Murphy B."/>
            <person name="Murphy L."/>
            <person name="Muzny D.M."/>
            <person name="Nelson D.L."/>
            <person name="Nelson D.R."/>
            <person name="Nelson K.A."/>
            <person name="Nixon K."/>
            <person name="Nusskern D.R."/>
            <person name="Pacleb J.M."/>
            <person name="Palazzolo M."/>
            <person name="Pittman G.S."/>
            <person name="Pan S."/>
            <person name="Pollard J."/>
            <person name="Puri V."/>
            <person name="Reese M.G."/>
            <person name="Reinert K."/>
            <person name="Remington K."/>
            <person name="Saunders R.D."/>
            <person name="Scheeler F."/>
            <person name="Shen H."/>
            <person name="Shue B.C."/>
            <person name="Siden-Kiamos I."/>
            <person name="Simpson M."/>
            <person name="Skupski M.P."/>
            <person name="Smith T."/>
            <person name="Spier E."/>
            <person name="Spradling A.C."/>
            <person name="Stapleton M."/>
            <person name="Strong R."/>
            <person name="Sun E."/>
            <person name="Svirskas R."/>
            <person name="Tector C."/>
            <person name="Turner R."/>
            <person name="Venter E."/>
            <person name="Wang A.H."/>
            <person name="Wang X."/>
            <person name="Wang Z.Y."/>
            <person name="Wassarman D.A."/>
            <person name="Weinstock G.M."/>
            <person name="Weissenbach J."/>
            <person name="Williams S.M."/>
            <person name="WoodageT"/>
            <person name="Worley K.C."/>
            <person name="Wu D."/>
            <person name="Yang S."/>
            <person name="Yao Q.A."/>
            <person name="Ye J."/>
            <person name="Yeh R.F."/>
            <person name="Zaveri J.S."/>
            <person name="Zhan M."/>
            <person name="Zhang G."/>
            <person name="Zhao Q."/>
            <person name="Zheng L."/>
            <person name="Zheng X.H."/>
            <person name="Zhong F.N."/>
            <person name="Zhong W."/>
            <person name="Zhou X."/>
            <person name="Zhu S."/>
            <person name="Zhu X."/>
            <person name="Smith H.O."/>
            <person name="Gibbs R.A."/>
            <person name="Myers E.W."/>
            <person name="Rubin G.M."/>
            <person name="Venter J.C."/>
        </authorList>
    </citation>
    <scope>NUCLEOTIDE SEQUENCE [LARGE SCALE GENOMIC DNA]</scope>
    <source>
        <strain evidence="12">Berkeley</strain>
    </source>
</reference>
<dbReference type="SMR" id="Q9W4R7"/>
<dbReference type="InterPro" id="IPR036465">
    <property type="entry name" value="vWFA_dom_sf"/>
</dbReference>
<dbReference type="GeneID" id="31320"/>
<dbReference type="ExpressionAtlas" id="Q9W4R7">
    <property type="expression patterns" value="baseline and differential"/>
</dbReference>
<name>Q9W4R7_DROME</name>
<dbReference type="GO" id="GO:0010468">
    <property type="term" value="P:regulation of gene expression"/>
    <property type="evidence" value="ECO:0000250"/>
    <property type="project" value="FlyBase"/>
</dbReference>
<reference evidence="9" key="11">
    <citation type="journal article" date="2015" name="G3 (Bethesda)">
        <title>Gene Model Annotations for Drosophila melanogaster: Impact of High-Throughput Data.</title>
        <authorList>
            <consortium name="FlyBase Consortium"/>
            <person name="Matthews B.B."/>
            <person name="Dos Santos G."/>
            <person name="Crosby M.A."/>
            <person name="Emmert D.B."/>
            <person name="St Pierre S.E."/>
            <person name="Gramates L.S."/>
            <person name="Zhou P."/>
            <person name="Schroeder A.J."/>
            <person name="Falls K."/>
            <person name="Strelets V."/>
            <person name="Russo S.M."/>
            <person name="Gelbart W.M."/>
            <person name="null"/>
        </authorList>
    </citation>
    <scope>NUCLEOTIDE SEQUENCE</scope>
</reference>
<keyword evidence="3" id="KW-0963">Cytoplasm</keyword>
<feature type="domain" description="TROVE" evidence="8">
    <location>
        <begin position="83"/>
        <end position="452"/>
    </location>
</feature>
<evidence type="ECO:0000256" key="1">
    <source>
        <dbReference type="ARBA" id="ARBA00004496"/>
    </source>
</evidence>
<dbReference type="BioGRID-ORCS" id="31320">
    <property type="hits" value="0 hits in 1 CRISPR screen"/>
</dbReference>
<dbReference type="Bgee" id="FBgn0029666">
    <property type="expression patterns" value="Expressed in ovarian follicle cell in post-embryonic organism and 250 other cell types or tissues"/>
</dbReference>
<protein>
    <submittedName>
        <fullName evidence="10">GH25737p</fullName>
    </submittedName>
    <submittedName>
        <fullName evidence="9">Uncharacterized protein, isoform A</fullName>
    </submittedName>
</protein>
<dbReference type="GO" id="GO:0005737">
    <property type="term" value="C:cytoplasm"/>
    <property type="evidence" value="ECO:0007669"/>
    <property type="project" value="UniProtKB-SubCell"/>
</dbReference>
<reference evidence="9 12" key="6">
    <citation type="journal article" date="2002" name="Genome Biol.">
        <title>Heterochromatic sequences in a Drosophila whole-genome shotgun assembly.</title>
        <authorList>
            <person name="Hoskins R.A."/>
            <person name="Smith C.D."/>
            <person name="Carlson J.W."/>
            <person name="Carvalho A.B."/>
            <person name="Halpern A."/>
            <person name="Kaminker J.S."/>
            <person name="Kennedy C."/>
            <person name="Mungall C.J."/>
            <person name="Sullivan B.A."/>
            <person name="Sutton G.G."/>
            <person name="Yasuhara J.C."/>
            <person name="Wakimoto B.T."/>
            <person name="Myers E.W."/>
            <person name="Celniker S.E."/>
            <person name="Rubin G.M."/>
            <person name="Karpen G.H."/>
        </authorList>
    </citation>
    <scope>NUCLEOTIDE SEQUENCE [LARGE SCALE GENOMIC DNA]</scope>
    <source>
        <strain evidence="12">Berkeley</strain>
    </source>
</reference>
<gene>
    <name evidence="9" type="primary">rop-1</name>
    <name evidence="9" type="synonym">Dmel\CG10803</name>
    <name evidence="9 11" type="ORF">CG10803</name>
    <name evidence="9" type="ORF">Dmel_CG10803</name>
</gene>
<dbReference type="AlphaFoldDB" id="Q9W4R7"/>
<feature type="compositionally biased region" description="Basic and acidic residues" evidence="7">
    <location>
        <begin position="43"/>
        <end position="83"/>
    </location>
</feature>
<evidence type="ECO:0000313" key="10">
    <source>
        <dbReference type="EMBL" id="AAL13686.1"/>
    </source>
</evidence>
<evidence type="ECO:0000256" key="2">
    <source>
        <dbReference type="ARBA" id="ARBA00007814"/>
    </source>
</evidence>
<accession>Q9W4R7</accession>
<dbReference type="InterPro" id="IPR056800">
    <property type="entry name" value="vWA_Ro60"/>
</dbReference>
<dbReference type="InterPro" id="IPR040322">
    <property type="entry name" value="TROVE2"/>
</dbReference>
<dbReference type="FlyBase" id="FBgn0029666">
    <property type="gene designation" value="CG10803"/>
</dbReference>
<dbReference type="OrthoDB" id="6098064at2759"/>
<dbReference type="GO" id="GO:0046872">
    <property type="term" value="F:metal ion binding"/>
    <property type="evidence" value="ECO:0007669"/>
    <property type="project" value="UniProtKB-KW"/>
</dbReference>
<feature type="region of interest" description="Disordered" evidence="7">
    <location>
        <begin position="36"/>
        <end position="92"/>
    </location>
</feature>
<reference evidence="9" key="8">
    <citation type="submission" date="2006-08" db="EMBL/GenBank/DDBJ databases">
        <authorList>
            <person name="Celniker S."/>
            <person name="Carlson J."/>
            <person name="Wan K."/>
            <person name="Frise E."/>
            <person name="Hoskins R."/>
            <person name="Park S."/>
            <person name="Svirskas R."/>
            <person name="Rubin G."/>
        </authorList>
    </citation>
    <scope>NUCLEOTIDE SEQUENCE</scope>
</reference>
<dbReference type="PaxDb" id="7227-FBpp0070544"/>
<reference evidence="9 12" key="10">
    <citation type="journal article" date="2007" name="Science">
        <title>Sequence finishing and mapping of Drosophila melanogaster heterochromatin.</title>
        <authorList>
            <person name="Hoskins R.A."/>
            <person name="Carlson J.W."/>
            <person name="Kennedy C."/>
            <person name="Acevedo D."/>
            <person name="Evans-Holm M."/>
            <person name="Frise E."/>
            <person name="Wan K.H."/>
            <person name="Park S."/>
            <person name="Mendez-Lago M."/>
            <person name="Rossi F."/>
            <person name="Villasante A."/>
            <person name="Dimitri P."/>
            <person name="Karpen G.H."/>
            <person name="Celniker S.E."/>
        </authorList>
    </citation>
    <scope>NUCLEOTIDE SEQUENCE [LARGE SCALE GENOMIC DNA]</scope>
    <source>
        <strain evidence="12">Berkeley</strain>
    </source>
</reference>